<reference evidence="2" key="1">
    <citation type="journal article" date="2022" name="Int. J. Mol. Sci.">
        <title>Draft Genome of Tanacetum Coccineum: Genomic Comparison of Closely Related Tanacetum-Family Plants.</title>
        <authorList>
            <person name="Yamashiro T."/>
            <person name="Shiraishi A."/>
            <person name="Nakayama K."/>
            <person name="Satake H."/>
        </authorList>
    </citation>
    <scope>NUCLEOTIDE SEQUENCE</scope>
</reference>
<dbReference type="Proteomes" id="UP001151760">
    <property type="component" value="Unassembled WGS sequence"/>
</dbReference>
<feature type="coiled-coil region" evidence="1">
    <location>
        <begin position="225"/>
        <end position="281"/>
    </location>
</feature>
<gene>
    <name evidence="2" type="ORF">Tco_0838617</name>
</gene>
<keyword evidence="1" id="KW-0175">Coiled coil</keyword>
<proteinExistence type="predicted"/>
<organism evidence="2 3">
    <name type="scientific">Tanacetum coccineum</name>
    <dbReference type="NCBI Taxonomy" id="301880"/>
    <lineage>
        <taxon>Eukaryota</taxon>
        <taxon>Viridiplantae</taxon>
        <taxon>Streptophyta</taxon>
        <taxon>Embryophyta</taxon>
        <taxon>Tracheophyta</taxon>
        <taxon>Spermatophyta</taxon>
        <taxon>Magnoliopsida</taxon>
        <taxon>eudicotyledons</taxon>
        <taxon>Gunneridae</taxon>
        <taxon>Pentapetalae</taxon>
        <taxon>asterids</taxon>
        <taxon>campanulids</taxon>
        <taxon>Asterales</taxon>
        <taxon>Asteraceae</taxon>
        <taxon>Asteroideae</taxon>
        <taxon>Anthemideae</taxon>
        <taxon>Anthemidinae</taxon>
        <taxon>Tanacetum</taxon>
    </lineage>
</organism>
<comment type="caution">
    <text evidence="2">The sequence shown here is derived from an EMBL/GenBank/DDBJ whole genome shotgun (WGS) entry which is preliminary data.</text>
</comment>
<reference evidence="2" key="2">
    <citation type="submission" date="2022-01" db="EMBL/GenBank/DDBJ databases">
        <authorList>
            <person name="Yamashiro T."/>
            <person name="Shiraishi A."/>
            <person name="Satake H."/>
            <person name="Nakayama K."/>
        </authorList>
    </citation>
    <scope>NUCLEOTIDE SEQUENCE</scope>
</reference>
<accession>A0ABQ5ANA9</accession>
<protein>
    <submittedName>
        <fullName evidence="2">Uncharacterized protein</fullName>
    </submittedName>
</protein>
<sequence>MKRVPRLISTWNLCDEIEFLYWFEADDDDDDEDDNSKNKEELSKTDEAAIDNVLDELVDMANSQDANINASADKPAKSDPLGHLQVDFNSLSAKVNNFESSLSQQLTNKLDESVPRMSTNPYQSLTRVKKTLKAAVPNLILKPLNKEFNALNTLESRRFVILQKKLRKAIQKTVGKSVNFPRDIMVINGKQLQTKVEKNATDISELVEVTREIVRLAAGEGPLSIEEAKAQIEEIKRVAELKAEKEKTEKRLKKVMTPDELRAHAERLATYEAKKENMLEEYNHCISFRPDPLPITKISYRIKNSTNEDCMRITRNRQPLNLTMYEKFVLKMLGFSECLELHDLASKVEALLRSSRVWGVSAINRFQLVEQKLSKIEDCTEA</sequence>
<evidence type="ECO:0000313" key="2">
    <source>
        <dbReference type="EMBL" id="GJT04155.1"/>
    </source>
</evidence>
<keyword evidence="3" id="KW-1185">Reference proteome</keyword>
<dbReference type="EMBL" id="BQNB010012487">
    <property type="protein sequence ID" value="GJT04155.1"/>
    <property type="molecule type" value="Genomic_DNA"/>
</dbReference>
<evidence type="ECO:0000256" key="1">
    <source>
        <dbReference type="SAM" id="Coils"/>
    </source>
</evidence>
<evidence type="ECO:0000313" key="3">
    <source>
        <dbReference type="Proteomes" id="UP001151760"/>
    </source>
</evidence>
<name>A0ABQ5ANA9_9ASTR</name>